<keyword evidence="1" id="KW-0808">Transferase</keyword>
<keyword evidence="1" id="KW-0695">RNA-directed DNA polymerase</keyword>
<gene>
    <name evidence="1" type="primary">RTase</name>
    <name evidence="1" type="ORF">EVAR_40037_1</name>
</gene>
<proteinExistence type="predicted"/>
<dbReference type="OrthoDB" id="10050074at2759"/>
<dbReference type="Proteomes" id="UP000299102">
    <property type="component" value="Unassembled WGS sequence"/>
</dbReference>
<dbReference type="EMBL" id="BGZK01000506">
    <property type="protein sequence ID" value="GBP47641.1"/>
    <property type="molecule type" value="Genomic_DNA"/>
</dbReference>
<sequence length="135" mass="15781">MSLRNKRTIYMMCIRPVMIYASPVFTHAKTDALYEYQVVQDKFCRRVTDAPWYFRNFALHRELELPTISNFMKDALERFFDIASSHPNPLLVAIVSYEPPPPNHFCRRPGNVLLDPPHLTVEVENLTELNKMAIV</sequence>
<dbReference type="AlphaFoldDB" id="A0A4C1W9C6"/>
<protein>
    <submittedName>
        <fullName evidence="1">Probable RNA-directed DNA polymerase from transposon BS</fullName>
    </submittedName>
</protein>
<evidence type="ECO:0000313" key="2">
    <source>
        <dbReference type="Proteomes" id="UP000299102"/>
    </source>
</evidence>
<accession>A0A4C1W9C6</accession>
<keyword evidence="1" id="KW-0548">Nucleotidyltransferase</keyword>
<name>A0A4C1W9C6_EUMVA</name>
<evidence type="ECO:0000313" key="1">
    <source>
        <dbReference type="EMBL" id="GBP47641.1"/>
    </source>
</evidence>
<organism evidence="1 2">
    <name type="scientific">Eumeta variegata</name>
    <name type="common">Bagworm moth</name>
    <name type="synonym">Eumeta japonica</name>
    <dbReference type="NCBI Taxonomy" id="151549"/>
    <lineage>
        <taxon>Eukaryota</taxon>
        <taxon>Metazoa</taxon>
        <taxon>Ecdysozoa</taxon>
        <taxon>Arthropoda</taxon>
        <taxon>Hexapoda</taxon>
        <taxon>Insecta</taxon>
        <taxon>Pterygota</taxon>
        <taxon>Neoptera</taxon>
        <taxon>Endopterygota</taxon>
        <taxon>Lepidoptera</taxon>
        <taxon>Glossata</taxon>
        <taxon>Ditrysia</taxon>
        <taxon>Tineoidea</taxon>
        <taxon>Psychidae</taxon>
        <taxon>Oiketicinae</taxon>
        <taxon>Eumeta</taxon>
    </lineage>
</organism>
<comment type="caution">
    <text evidence="1">The sequence shown here is derived from an EMBL/GenBank/DDBJ whole genome shotgun (WGS) entry which is preliminary data.</text>
</comment>
<dbReference type="GO" id="GO:0003964">
    <property type="term" value="F:RNA-directed DNA polymerase activity"/>
    <property type="evidence" value="ECO:0007669"/>
    <property type="project" value="UniProtKB-KW"/>
</dbReference>
<reference evidence="1 2" key="1">
    <citation type="journal article" date="2019" name="Commun. Biol.">
        <title>The bagworm genome reveals a unique fibroin gene that provides high tensile strength.</title>
        <authorList>
            <person name="Kono N."/>
            <person name="Nakamura H."/>
            <person name="Ohtoshi R."/>
            <person name="Tomita M."/>
            <person name="Numata K."/>
            <person name="Arakawa K."/>
        </authorList>
    </citation>
    <scope>NUCLEOTIDE SEQUENCE [LARGE SCALE GENOMIC DNA]</scope>
</reference>
<keyword evidence="2" id="KW-1185">Reference proteome</keyword>